<name>A0A1U7NWA0_9DEIO</name>
<organism evidence="2 3">
    <name type="scientific">Deinococcus marmoris</name>
    <dbReference type="NCBI Taxonomy" id="249408"/>
    <lineage>
        <taxon>Bacteria</taxon>
        <taxon>Thermotogati</taxon>
        <taxon>Deinococcota</taxon>
        <taxon>Deinococci</taxon>
        <taxon>Deinococcales</taxon>
        <taxon>Deinococcaceae</taxon>
        <taxon>Deinococcus</taxon>
    </lineage>
</organism>
<sequence>MSSWRRKSACLTLTLGLGGSLLPVVGSAALAQAEAPLTAPIGAAPDPATCSLGESLLVQLTIGGTDRGVQVVYLTPSQQLWLPLGSLTVSERNYGGAAQDCEGERYVLLRPEVTRQLDRLNLTLNLDPSFGLLGNSLYRPAADPLFSASELGQWQLDYNLTVDGDVRTAQFNQRGELLAQYLRGPLSVQLGYQEVFRNSPGESDNSSLNQQLNARASWQFAPYLSAGIFGNTGGLTGQPTAFGVQASYARLRPAELPPLSLELPTDSDIEVLLDGRTVQSFTAPAGRLTLQGLQPQALQGSVEVRIGAAGQRQSRRFPYSLVGLNQPGSFSLSGQAGWRQGSVALALNGNVLITPQITAQVAADLRGGRGHINAAAYYIPVDLNADQLRQTASLSADLTKDGDSPLQSLYTARYGLVQGGGQLGLYGIYRQGGDGQQYSEQSALGLDGRWRLSPQFALLGKAEYRLTGNLAGQATLQWQSEGLSASVSGEVNSAGRTRFVVQGSYRLDNMSSLSASAALSTPQTAGAVPDSNATLDYTRNIGPDRLNLRYNSPNELAAAYSFNRAVRGSVSASTTGILAGQLSGSLVTVGSQIINATSQTGSASLLLRTGLGGVSILLNGVNRGQTNAAGDLILPGLNLQTPLELRINEEKLPIEISYRQISLNLRLDQGGVSVYDWSSNFIRSRFATVRWENGEKAAYSTLILPGGQQFYADEDGLILLPPVGELTALLLSEDGKRRCTILLSDAAKDLTCTP</sequence>
<dbReference type="OrthoDB" id="60682at2"/>
<feature type="signal peptide" evidence="1">
    <location>
        <begin position="1"/>
        <end position="28"/>
    </location>
</feature>
<comment type="caution">
    <text evidence="2">The sequence shown here is derived from an EMBL/GenBank/DDBJ whole genome shotgun (WGS) entry which is preliminary data.</text>
</comment>
<evidence type="ECO:0008006" key="4">
    <source>
        <dbReference type="Google" id="ProtNLM"/>
    </source>
</evidence>
<dbReference type="AlphaFoldDB" id="A0A1U7NWA0"/>
<dbReference type="STRING" id="249408.BOO71_0009655"/>
<keyword evidence="3" id="KW-1185">Reference proteome</keyword>
<keyword evidence="1" id="KW-0732">Signal</keyword>
<evidence type="ECO:0000313" key="3">
    <source>
        <dbReference type="Proteomes" id="UP000186607"/>
    </source>
</evidence>
<evidence type="ECO:0000313" key="2">
    <source>
        <dbReference type="EMBL" id="OLV17177.1"/>
    </source>
</evidence>
<dbReference type="EMBL" id="MSTI01000111">
    <property type="protein sequence ID" value="OLV17177.1"/>
    <property type="molecule type" value="Genomic_DNA"/>
</dbReference>
<protein>
    <recommendedName>
        <fullName evidence="4">Sigma-fimbriae usher protein</fullName>
    </recommendedName>
</protein>
<accession>A0A1U7NWA0</accession>
<evidence type="ECO:0000256" key="1">
    <source>
        <dbReference type="SAM" id="SignalP"/>
    </source>
</evidence>
<reference evidence="2 3" key="1">
    <citation type="submission" date="2017-01" db="EMBL/GenBank/DDBJ databases">
        <title>Genome Analysis of Deinococcus marmoris KOPRI26562.</title>
        <authorList>
            <person name="Kim J.H."/>
            <person name="Oh H.-M."/>
        </authorList>
    </citation>
    <scope>NUCLEOTIDE SEQUENCE [LARGE SCALE GENOMIC DNA]</scope>
    <source>
        <strain evidence="2 3">KOPRI26562</strain>
    </source>
</reference>
<proteinExistence type="predicted"/>
<gene>
    <name evidence="2" type="ORF">BOO71_0009655</name>
</gene>
<feature type="chain" id="PRO_5012572482" description="Sigma-fimbriae usher protein" evidence="1">
    <location>
        <begin position="29"/>
        <end position="754"/>
    </location>
</feature>
<dbReference type="RefSeq" id="WP_139322978.1">
    <property type="nucleotide sequence ID" value="NZ_MSTI01000111.1"/>
</dbReference>
<dbReference type="Proteomes" id="UP000186607">
    <property type="component" value="Unassembled WGS sequence"/>
</dbReference>